<accession>A0AAN6KMM3</accession>
<organism evidence="3 4">
    <name type="scientific">Friedmanniomyces endolithicus</name>
    <dbReference type="NCBI Taxonomy" id="329885"/>
    <lineage>
        <taxon>Eukaryota</taxon>
        <taxon>Fungi</taxon>
        <taxon>Dikarya</taxon>
        <taxon>Ascomycota</taxon>
        <taxon>Pezizomycotina</taxon>
        <taxon>Dothideomycetes</taxon>
        <taxon>Dothideomycetidae</taxon>
        <taxon>Mycosphaerellales</taxon>
        <taxon>Teratosphaeriaceae</taxon>
        <taxon>Friedmanniomyces</taxon>
    </lineage>
</organism>
<evidence type="ECO:0000256" key="2">
    <source>
        <dbReference type="SAM" id="Phobius"/>
    </source>
</evidence>
<feature type="region of interest" description="Disordered" evidence="1">
    <location>
        <begin position="161"/>
        <end position="183"/>
    </location>
</feature>
<evidence type="ECO:0000256" key="1">
    <source>
        <dbReference type="SAM" id="MobiDB-lite"/>
    </source>
</evidence>
<feature type="transmembrane region" description="Helical" evidence="2">
    <location>
        <begin position="604"/>
        <end position="622"/>
    </location>
</feature>
<dbReference type="AlphaFoldDB" id="A0AAN6KMM3"/>
<dbReference type="Proteomes" id="UP001175353">
    <property type="component" value="Unassembled WGS sequence"/>
</dbReference>
<proteinExistence type="predicted"/>
<sequence length="777" mass="86902">MTVDEQERRSRPGRWMRRAFTRTRHVESQQSSRLGSVTFANEAQPVQYQILVTEPEGAETELPTPQVITPRVSEDVLDELCDLGSLSGGLMIPGLPSPTISPVLFGLQQKPPPETNLLEPPRPVLIAKNSDAYFTPCDIYAADIHGGDIYGNEDAAYSSTSLASSTPSGARPLTASPTSTRKRSRALSLRTRLKAGWQSFTNCFNPQCFWKMIDLREIFLPFTWKRYITLSVIALLVGAIIVTDHFFHWISAAMVITRRNMLPVLVLVIGLEPIMIIIILMFAKIPDLDTADASPTETEKTSDIEAQAGMLSDKASSKTDNRTALVIPCHNSDHEAMLRVLASAYPHFRPCDIFVIDNGRSMHPKDNVFREFIHSQHEDINYIWSPVGSKNYAQLVGAVAAEHHEFIMTVDDDVCIPASFRPPVHKINDVMKGVAFPLKATNAAGKDCEYRMAGLTKLAEEEICGGSLFPHGAGWFCERETMIDLISNYHSLDFIAEDVNTGLSLMRMKKRVGFDATCILETEVPTTVFGKGLNWYHQRVRSWEMGRHGRLLAFFDRLLFSFNGLRNPIAILAQKFILFYSIACVIVDWVRVPVIVTMGANGAYWRQAGLLSLVSCFPILWFKYVSCRRRPDLQPTFWGAVTIPLYKQLYYLVSVIGGIRALVFYIGGHKRPLTVKQMISSGDERVLWLDPRWATNKGFLADEGETLRWAKEIVDDSAIPETDGKTNLLVIDEKNADVLPTALASLSPTYLLREPAPIPTRSSLDILPAPPRAILVF</sequence>
<feature type="transmembrane region" description="Helical" evidence="2">
    <location>
        <begin position="576"/>
        <end position="598"/>
    </location>
</feature>
<gene>
    <name evidence="3" type="ORF">LTR91_008687</name>
</gene>
<feature type="transmembrane region" description="Helical" evidence="2">
    <location>
        <begin position="649"/>
        <end position="668"/>
    </location>
</feature>
<comment type="caution">
    <text evidence="3">The sequence shown here is derived from an EMBL/GenBank/DDBJ whole genome shotgun (WGS) entry which is preliminary data.</text>
</comment>
<feature type="transmembrane region" description="Helical" evidence="2">
    <location>
        <begin position="262"/>
        <end position="283"/>
    </location>
</feature>
<reference evidence="3" key="1">
    <citation type="submission" date="2023-06" db="EMBL/GenBank/DDBJ databases">
        <title>Black Yeasts Isolated from many extreme environments.</title>
        <authorList>
            <person name="Coleine C."/>
            <person name="Stajich J.E."/>
            <person name="Selbmann L."/>
        </authorList>
    </citation>
    <scope>NUCLEOTIDE SEQUENCE</scope>
    <source>
        <strain evidence="3">CCFEE 5200</strain>
    </source>
</reference>
<evidence type="ECO:0000313" key="4">
    <source>
        <dbReference type="Proteomes" id="UP001175353"/>
    </source>
</evidence>
<dbReference type="SUPFAM" id="SSF53448">
    <property type="entry name" value="Nucleotide-diphospho-sugar transferases"/>
    <property type="match status" value="1"/>
</dbReference>
<evidence type="ECO:0000313" key="3">
    <source>
        <dbReference type="EMBL" id="KAK0990905.1"/>
    </source>
</evidence>
<keyword evidence="2" id="KW-1133">Transmembrane helix</keyword>
<dbReference type="EMBL" id="JAUJLE010000068">
    <property type="protein sequence ID" value="KAK0990905.1"/>
    <property type="molecule type" value="Genomic_DNA"/>
</dbReference>
<feature type="transmembrane region" description="Helical" evidence="2">
    <location>
        <begin position="227"/>
        <end position="250"/>
    </location>
</feature>
<feature type="compositionally biased region" description="Low complexity" evidence="1">
    <location>
        <begin position="161"/>
        <end position="170"/>
    </location>
</feature>
<name>A0AAN6KMM3_9PEZI</name>
<keyword evidence="4" id="KW-1185">Reference proteome</keyword>
<dbReference type="InterPro" id="IPR029044">
    <property type="entry name" value="Nucleotide-diphossugar_trans"/>
</dbReference>
<keyword evidence="2" id="KW-0472">Membrane</keyword>
<protein>
    <submittedName>
        <fullName evidence="3">Uncharacterized protein</fullName>
    </submittedName>
</protein>
<keyword evidence="2" id="KW-0812">Transmembrane</keyword>